<comment type="caution">
    <text evidence="2">The sequence shown here is derived from an EMBL/GenBank/DDBJ whole genome shotgun (WGS) entry which is preliminary data.</text>
</comment>
<gene>
    <name evidence="2" type="ORF">AB0O96_06000</name>
</gene>
<feature type="region of interest" description="Disordered" evidence="1">
    <location>
        <begin position="1"/>
        <end position="21"/>
    </location>
</feature>
<dbReference type="Proteomes" id="UP001553031">
    <property type="component" value="Unassembled WGS sequence"/>
</dbReference>
<keyword evidence="3" id="KW-1185">Reference proteome</keyword>
<dbReference type="RefSeq" id="WP_363784389.1">
    <property type="nucleotide sequence ID" value="NZ_JBFBLL010000003.1"/>
</dbReference>
<name>A0ABV3KBF4_9MICC</name>
<evidence type="ECO:0000256" key="1">
    <source>
        <dbReference type="SAM" id="MobiDB-lite"/>
    </source>
</evidence>
<proteinExistence type="predicted"/>
<accession>A0ABV3KBF4</accession>
<organism evidence="2 3">
    <name type="scientific">Kocuria salsicia</name>
    <dbReference type="NCBI Taxonomy" id="664639"/>
    <lineage>
        <taxon>Bacteria</taxon>
        <taxon>Bacillati</taxon>
        <taxon>Actinomycetota</taxon>
        <taxon>Actinomycetes</taxon>
        <taxon>Micrococcales</taxon>
        <taxon>Micrococcaceae</taxon>
        <taxon>Kocuria</taxon>
    </lineage>
</organism>
<evidence type="ECO:0000313" key="3">
    <source>
        <dbReference type="Proteomes" id="UP001553031"/>
    </source>
</evidence>
<sequence>MLSAMEVARCGDNNGNDSSTISVDKLSAYQLPAGQDPVAVVVPAHA</sequence>
<dbReference type="EMBL" id="JBFBLL010000003">
    <property type="protein sequence ID" value="MEV8157746.1"/>
    <property type="molecule type" value="Genomic_DNA"/>
</dbReference>
<reference evidence="2 3" key="1">
    <citation type="submission" date="2024-06" db="EMBL/GenBank/DDBJ databases">
        <title>The Natural Products Discovery Center: Release of the First 8490 Sequenced Strains for Exploring Actinobacteria Biosynthetic Diversity.</title>
        <authorList>
            <person name="Kalkreuter E."/>
            <person name="Kautsar S.A."/>
            <person name="Yang D."/>
            <person name="Bader C.D."/>
            <person name="Teijaro C.N."/>
            <person name="Fluegel L."/>
            <person name="Davis C.M."/>
            <person name="Simpson J.R."/>
            <person name="Lauterbach L."/>
            <person name="Steele A.D."/>
            <person name="Gui C."/>
            <person name="Meng S."/>
            <person name="Li G."/>
            <person name="Viehrig K."/>
            <person name="Ye F."/>
            <person name="Su P."/>
            <person name="Kiefer A.F."/>
            <person name="Nichols A."/>
            <person name="Cepeda A.J."/>
            <person name="Yan W."/>
            <person name="Fan B."/>
            <person name="Jiang Y."/>
            <person name="Adhikari A."/>
            <person name="Zheng C.-J."/>
            <person name="Schuster L."/>
            <person name="Cowan T.M."/>
            <person name="Smanski M.J."/>
            <person name="Chevrette M.G."/>
            <person name="De Carvalho L.P.S."/>
            <person name="Shen B."/>
        </authorList>
    </citation>
    <scope>NUCLEOTIDE SEQUENCE [LARGE SCALE GENOMIC DNA]</scope>
    <source>
        <strain evidence="2 3">NPDC079179</strain>
    </source>
</reference>
<evidence type="ECO:0000313" key="2">
    <source>
        <dbReference type="EMBL" id="MEV8157746.1"/>
    </source>
</evidence>
<protein>
    <submittedName>
        <fullName evidence="2">Uncharacterized protein</fullName>
    </submittedName>
</protein>